<evidence type="ECO:0000256" key="1">
    <source>
        <dbReference type="SAM" id="Coils"/>
    </source>
</evidence>
<name>A0A6P1YBK6_9FIRM</name>
<dbReference type="KEGG" id="cazo:G3A45_01475"/>
<reference evidence="2 3" key="1">
    <citation type="submission" date="2020-02" db="EMBL/GenBank/DDBJ databases">
        <title>Thermophilic hydrogen producing bacteria, Caloranaerobacter azorensis.</title>
        <authorList>
            <person name="Baek K."/>
        </authorList>
    </citation>
    <scope>NUCLEOTIDE SEQUENCE [LARGE SCALE GENOMIC DNA]</scope>
    <source>
        <strain evidence="2 3">T3-1</strain>
    </source>
</reference>
<dbReference type="RefSeq" id="WP_163234273.1">
    <property type="nucleotide sequence ID" value="NZ_CP048617.1"/>
</dbReference>
<organism evidence="2 3">
    <name type="scientific">Caloranaerobacter azorensis</name>
    <dbReference type="NCBI Taxonomy" id="116090"/>
    <lineage>
        <taxon>Bacteria</taxon>
        <taxon>Bacillati</taxon>
        <taxon>Bacillota</taxon>
        <taxon>Tissierellia</taxon>
        <taxon>Tissierellales</taxon>
        <taxon>Thermohalobacteraceae</taxon>
        <taxon>Caloranaerobacter</taxon>
    </lineage>
</organism>
<dbReference type="EMBL" id="CP048617">
    <property type="protein sequence ID" value="QIB26093.1"/>
    <property type="molecule type" value="Genomic_DNA"/>
</dbReference>
<evidence type="ECO:0000313" key="2">
    <source>
        <dbReference type="EMBL" id="QIB26093.1"/>
    </source>
</evidence>
<gene>
    <name evidence="2" type="ORF">G3A45_01475</name>
</gene>
<protein>
    <submittedName>
        <fullName evidence="2">Uncharacterized protein</fullName>
    </submittedName>
</protein>
<dbReference type="AlphaFoldDB" id="A0A6P1YBK6"/>
<accession>A0A6P1YBK6</accession>
<dbReference type="Proteomes" id="UP000464452">
    <property type="component" value="Chromosome"/>
</dbReference>
<feature type="coiled-coil region" evidence="1">
    <location>
        <begin position="115"/>
        <end position="154"/>
    </location>
</feature>
<keyword evidence="1" id="KW-0175">Coiled coil</keyword>
<proteinExistence type="predicted"/>
<sequence length="244" mass="28531">MNKQEQKGILKKLAEMFGLDVVEKGELADQYNARIKSTRFWTAFHTLEDILYRYNWTTDKWEFETDENKIREALEDFSKILTEVLTEQSITKALLTEKTVIKAGKKMSKVNKEKLDNIVEQLIEFKNQFEDNQEEEEEVKKEDVKKMIDEAIQKALNPEGNNKDNELTQEAVEKMITDSIAKALEEKKKEVTEEVKKEALTAEKVQEMINKALEPIVKQRALPSNLNNEKEVQKSENRPSYITW</sequence>
<evidence type="ECO:0000313" key="3">
    <source>
        <dbReference type="Proteomes" id="UP000464452"/>
    </source>
</evidence>